<dbReference type="InterPro" id="IPR036322">
    <property type="entry name" value="WD40_repeat_dom_sf"/>
</dbReference>
<keyword evidence="3" id="KW-1185">Reference proteome</keyword>
<accession>A0A6H5GUK6</accession>
<evidence type="ECO:0000256" key="1">
    <source>
        <dbReference type="SAM" id="MobiDB-lite"/>
    </source>
</evidence>
<dbReference type="EMBL" id="CADCXU010019162">
    <property type="protein sequence ID" value="CAB0007651.1"/>
    <property type="molecule type" value="Genomic_DNA"/>
</dbReference>
<organism evidence="2 3">
    <name type="scientific">Nesidiocoris tenuis</name>
    <dbReference type="NCBI Taxonomy" id="355587"/>
    <lineage>
        <taxon>Eukaryota</taxon>
        <taxon>Metazoa</taxon>
        <taxon>Ecdysozoa</taxon>
        <taxon>Arthropoda</taxon>
        <taxon>Hexapoda</taxon>
        <taxon>Insecta</taxon>
        <taxon>Pterygota</taxon>
        <taxon>Neoptera</taxon>
        <taxon>Paraneoptera</taxon>
        <taxon>Hemiptera</taxon>
        <taxon>Heteroptera</taxon>
        <taxon>Panheteroptera</taxon>
        <taxon>Cimicomorpha</taxon>
        <taxon>Miridae</taxon>
        <taxon>Dicyphina</taxon>
        <taxon>Nesidiocoris</taxon>
    </lineage>
</organism>
<feature type="compositionally biased region" description="Acidic residues" evidence="1">
    <location>
        <begin position="578"/>
        <end position="591"/>
    </location>
</feature>
<dbReference type="AlphaFoldDB" id="A0A6H5GUK6"/>
<dbReference type="SUPFAM" id="SSF50978">
    <property type="entry name" value="WD40 repeat-like"/>
    <property type="match status" value="1"/>
</dbReference>
<proteinExistence type="predicted"/>
<sequence>MQEADFFLRQCKLPFNYQLSSGLDRLHSTIVGPNLHDACADESAFGSERHRSSDDPWSIVASYPTPVGPPVRLGRSSSNGLDPALHIVRQKLLHDKKRDFWLAFCKKRRQAEEIDEIRAVVESGGVFCDLDPTVVALAEHLTKDPAPNFKGCFNRYYGNGLVNIGIEGRSYLLYAQASGGLLVQEIGQKKNFTLDRGMSRMIFQLDSRQDIVSLRHSDRVCLRRLKIDDTPAFEELFTVEDEESVLASCLGEYDELLVLTSDMKLKIFDLESQCAKRTVQGQLAQDSWACMVHQSQNVVMLCDRNSAKLLDLRSEEVVNDWPVGSVVEECEEIFSACGGRSLQYVTTSHHLLGLDVRKGFHQKWTHGLSNPFVTLFIPEGAADLIFITGDSNGDIACIQNSHAADFDVDFIRRMPAHLPSLRECLEEARTRGHLCSPGIEPRFSMSTMGLQVVDKSDGYDIFFCTSVGDLFSQRLRVVSAPGGPPEFQDGDLELYRQWMDESCKMQRDPENPVKVTSVADASRFLNVFNDDSSSESTSDEEPEVSQIRQRWMRPKRQLLKYCDVLAPRLLSAWDIDDDEWGVDWPSDDEPSEASSNDSDEVNSRVMSWLSQSGPSNDEIDN</sequence>
<feature type="region of interest" description="Disordered" evidence="1">
    <location>
        <begin position="529"/>
        <end position="548"/>
    </location>
</feature>
<reference evidence="2 3" key="1">
    <citation type="submission" date="2020-02" db="EMBL/GenBank/DDBJ databases">
        <authorList>
            <person name="Ferguson B K."/>
        </authorList>
    </citation>
    <scope>NUCLEOTIDE SEQUENCE [LARGE SCALE GENOMIC DNA]</scope>
</reference>
<feature type="region of interest" description="Disordered" evidence="1">
    <location>
        <begin position="578"/>
        <end position="621"/>
    </location>
</feature>
<protein>
    <submittedName>
        <fullName evidence="2">Uncharacterized protein</fullName>
    </submittedName>
</protein>
<name>A0A6H5GUK6_9HEMI</name>
<evidence type="ECO:0000313" key="3">
    <source>
        <dbReference type="Proteomes" id="UP000479000"/>
    </source>
</evidence>
<dbReference type="Proteomes" id="UP000479000">
    <property type="component" value="Unassembled WGS sequence"/>
</dbReference>
<gene>
    <name evidence="2" type="ORF">NTEN_LOCUS12923</name>
</gene>
<feature type="compositionally biased region" description="Polar residues" evidence="1">
    <location>
        <begin position="604"/>
        <end position="615"/>
    </location>
</feature>
<dbReference type="OrthoDB" id="8195041at2759"/>
<evidence type="ECO:0000313" key="2">
    <source>
        <dbReference type="EMBL" id="CAB0007651.1"/>
    </source>
</evidence>